<dbReference type="EMBL" id="LNRQ01000009">
    <property type="protein sequence ID" value="KZM83600.1"/>
    <property type="molecule type" value="Genomic_DNA"/>
</dbReference>
<gene>
    <name evidence="3" type="ORF">DCAR_031169</name>
</gene>
<feature type="domain" description="Sieve element occlusion C-terminal" evidence="2">
    <location>
        <begin position="449"/>
        <end position="623"/>
    </location>
</feature>
<dbReference type="Pfam" id="PF14577">
    <property type="entry name" value="SEO_C"/>
    <property type="match status" value="1"/>
</dbReference>
<feature type="domain" description="Sieve element occlusion N-terminal" evidence="1">
    <location>
        <begin position="14"/>
        <end position="285"/>
    </location>
</feature>
<accession>A0A175YK30</accession>
<evidence type="ECO:0000259" key="2">
    <source>
        <dbReference type="Pfam" id="PF14577"/>
    </source>
</evidence>
<proteinExistence type="predicted"/>
<dbReference type="PANTHER" id="PTHR33232:SF11">
    <property type="entry name" value="PROTEIN SIEVE ELEMENT OCCLUSION C"/>
    <property type="match status" value="1"/>
</dbReference>
<organism evidence="3">
    <name type="scientific">Daucus carota subsp. sativus</name>
    <name type="common">Carrot</name>
    <dbReference type="NCBI Taxonomy" id="79200"/>
    <lineage>
        <taxon>Eukaryota</taxon>
        <taxon>Viridiplantae</taxon>
        <taxon>Streptophyta</taxon>
        <taxon>Embryophyta</taxon>
        <taxon>Tracheophyta</taxon>
        <taxon>Spermatophyta</taxon>
        <taxon>Magnoliopsida</taxon>
        <taxon>eudicotyledons</taxon>
        <taxon>Gunneridae</taxon>
        <taxon>Pentapetalae</taxon>
        <taxon>asterids</taxon>
        <taxon>campanulids</taxon>
        <taxon>Apiales</taxon>
        <taxon>Apiaceae</taxon>
        <taxon>Apioideae</taxon>
        <taxon>Scandiceae</taxon>
        <taxon>Daucinae</taxon>
        <taxon>Daucus</taxon>
        <taxon>Daucus sect. Daucus</taxon>
    </lineage>
</organism>
<comment type="caution">
    <text evidence="3">The sequence shown here is derived from an EMBL/GenBank/DDBJ whole genome shotgun (WGS) entry which is preliminary data.</text>
</comment>
<name>A0A175YK30_DAUCS</name>
<dbReference type="Gramene" id="KZM83600">
    <property type="protein sequence ID" value="KZM83600"/>
    <property type="gene ID" value="DCAR_031169"/>
</dbReference>
<evidence type="ECO:0000313" key="3">
    <source>
        <dbReference type="EMBL" id="KZM83600.1"/>
    </source>
</evidence>
<dbReference type="PANTHER" id="PTHR33232">
    <property type="entry name" value="PROTEIN SIEVE ELEMENT OCCLUSION B-LIKE"/>
    <property type="match status" value="1"/>
</dbReference>
<dbReference type="InterPro" id="IPR027942">
    <property type="entry name" value="SEO_N"/>
</dbReference>
<dbReference type="Pfam" id="PF14576">
    <property type="entry name" value="SEO_N"/>
    <property type="match status" value="1"/>
</dbReference>
<dbReference type="STRING" id="79200.A0A175YK30"/>
<dbReference type="OMA" id="ISHEILC"/>
<protein>
    <recommendedName>
        <fullName evidence="4">Sieve element occlusion N-terminal domain-containing protein</fullName>
    </recommendedName>
</protein>
<reference evidence="3" key="1">
    <citation type="journal article" date="2016" name="Nat. Genet.">
        <title>A high-quality carrot genome assembly provides new insights into carotenoid accumulation and asterid genome evolution.</title>
        <authorList>
            <person name="Iorizzo M."/>
            <person name="Ellison S."/>
            <person name="Senalik D."/>
            <person name="Zeng P."/>
            <person name="Satapoomin P."/>
            <person name="Huang J."/>
            <person name="Bowman M."/>
            <person name="Iovene M."/>
            <person name="Sanseverino W."/>
            <person name="Cavagnaro P."/>
            <person name="Yildiz M."/>
            <person name="Macko-Podgorni A."/>
            <person name="Moranska E."/>
            <person name="Grzebelus E."/>
            <person name="Grzebelus D."/>
            <person name="Ashrafi H."/>
            <person name="Zheng Z."/>
            <person name="Cheng S."/>
            <person name="Spooner D."/>
            <person name="Van Deynze A."/>
            <person name="Simon P."/>
        </authorList>
    </citation>
    <scope>NUCLEOTIDE SEQUENCE [LARGE SCALE GENOMIC DNA]</scope>
    <source>
        <tissue evidence="3">Leaf</tissue>
    </source>
</reference>
<sequence>MNLVEKEGFSSEPSEDDFLIREVVLTHDPDGRYLDSELLLQAVEDVLCSTATADVSDPYDDATIIEVVGSEESLEQIIYKVSSEMLLKCCGDSDLHTKTMVLLQMLGKYTWDAKAVIILAALAMTCGDCWLIKQLYPYNYFAASAGMLKQFPSDLNLLGIQFKALSMLANTMVELAKCVIKYERLPMKEVHLDYNTMALTKTQIYVATYRIFKGSLEFSAQTTDFVAMNQEKISQTTTIAAWGLSYMVPRLRRLCNDLLKQVDSCHDQTETKQYKELSEIFSKPHNDNQEVFQMLFALKDEIPLKDCSSQAQVNIFELEEKVVLILVSTPEVLPVDQIHFLEQRTHNHHYHKKIGRNYEIVWVPFPTSDTWTILQKRNFNILSKSLPCLCIRKPWLLNSAVLKFIRQEWNYKKQYPLMVALDSQGMVSHYNAMDMVFIWGAKAFPFSTSKEKELWGEQSWSLKLLLDGVDPLLMKRVEEGSNICLYGGDDLYWTKEFTSRLDEIRAAGLNFEVIKIDDKSPSVYDPHKLIQSKKFWLRLGSMKRSILCAENTAPNHRVLKEVLWLLEMNNTSKSWVLIGNKNSEDVLKLQEMEAIECLDLFPVWKEYVGRMGLVRAIKTAFQPNLSGGP</sequence>
<dbReference type="InterPro" id="IPR039299">
    <property type="entry name" value="SEOA"/>
</dbReference>
<evidence type="ECO:0008006" key="4">
    <source>
        <dbReference type="Google" id="ProtNLM"/>
    </source>
</evidence>
<evidence type="ECO:0000259" key="1">
    <source>
        <dbReference type="Pfam" id="PF14576"/>
    </source>
</evidence>
<dbReference type="AlphaFoldDB" id="A0A175YK30"/>
<dbReference type="GO" id="GO:0010088">
    <property type="term" value="P:phloem development"/>
    <property type="evidence" value="ECO:0007669"/>
    <property type="project" value="InterPro"/>
</dbReference>
<dbReference type="InterPro" id="IPR027944">
    <property type="entry name" value="SEO_C"/>
</dbReference>